<name>K0SNH2_THAOC</name>
<dbReference type="SUPFAM" id="SSF52833">
    <property type="entry name" value="Thioredoxin-like"/>
    <property type="match status" value="1"/>
</dbReference>
<evidence type="ECO:0000313" key="2">
    <source>
        <dbReference type="Proteomes" id="UP000266841"/>
    </source>
</evidence>
<proteinExistence type="predicted"/>
<comment type="caution">
    <text evidence="1">The sequence shown here is derived from an EMBL/GenBank/DDBJ whole genome shotgun (WGS) entry which is preliminary data.</text>
</comment>
<accession>K0SNH2</accession>
<organism evidence="1 2">
    <name type="scientific">Thalassiosira oceanica</name>
    <name type="common">Marine diatom</name>
    <dbReference type="NCBI Taxonomy" id="159749"/>
    <lineage>
        <taxon>Eukaryota</taxon>
        <taxon>Sar</taxon>
        <taxon>Stramenopiles</taxon>
        <taxon>Ochrophyta</taxon>
        <taxon>Bacillariophyta</taxon>
        <taxon>Coscinodiscophyceae</taxon>
        <taxon>Thalassiosirophycidae</taxon>
        <taxon>Thalassiosirales</taxon>
        <taxon>Thalassiosiraceae</taxon>
        <taxon>Thalassiosira</taxon>
    </lineage>
</organism>
<gene>
    <name evidence="1" type="ORF">THAOC_16883</name>
</gene>
<dbReference type="EMBL" id="AGNL01018825">
    <property type="protein sequence ID" value="EJK62501.1"/>
    <property type="molecule type" value="Genomic_DNA"/>
</dbReference>
<dbReference type="InterPro" id="IPR036249">
    <property type="entry name" value="Thioredoxin-like_sf"/>
</dbReference>
<dbReference type="Proteomes" id="UP000266841">
    <property type="component" value="Unassembled WGS sequence"/>
</dbReference>
<reference evidence="1 2" key="1">
    <citation type="journal article" date="2012" name="Genome Biol.">
        <title>Genome and low-iron response of an oceanic diatom adapted to chronic iron limitation.</title>
        <authorList>
            <person name="Lommer M."/>
            <person name="Specht M."/>
            <person name="Roy A.S."/>
            <person name="Kraemer L."/>
            <person name="Andreson R."/>
            <person name="Gutowska M.A."/>
            <person name="Wolf J."/>
            <person name="Bergner S.V."/>
            <person name="Schilhabel M.B."/>
            <person name="Klostermeier U.C."/>
            <person name="Beiko R.G."/>
            <person name="Rosenstiel P."/>
            <person name="Hippler M."/>
            <person name="Laroche J."/>
        </authorList>
    </citation>
    <scope>NUCLEOTIDE SEQUENCE [LARGE SCALE GENOMIC DNA]</scope>
    <source>
        <strain evidence="1 2">CCMP1005</strain>
    </source>
</reference>
<evidence type="ECO:0000313" key="1">
    <source>
        <dbReference type="EMBL" id="EJK62501.1"/>
    </source>
</evidence>
<keyword evidence="2" id="KW-1185">Reference proteome</keyword>
<dbReference type="AlphaFoldDB" id="K0SNH2"/>
<sequence length="223" mass="24795">MAAGARFHFYDTTDVVRGAGGANQYDTIHWTLAAAAQADFTFNTDLRLGSEVPDFRLPDKGGTEVSLSEMRGSKLVAWASGIKILVVFCTDLHSMRRGLDGNGPFRDLFEKHRSSNAYPFVALADPDCSAASKFKLKSQSIVVQKRRHRKTDGLRDVMSRHRSLRGTLEIVLGGRRRANLLLSEFLVDEDGVLIDVLSEGQQSNDDMERIKCFMLTGKRLEDG</sequence>
<protein>
    <recommendedName>
        <fullName evidence="3">Redoxin domain-containing protein</fullName>
    </recommendedName>
</protein>
<dbReference type="Gene3D" id="3.40.30.10">
    <property type="entry name" value="Glutaredoxin"/>
    <property type="match status" value="1"/>
</dbReference>
<evidence type="ECO:0008006" key="3">
    <source>
        <dbReference type="Google" id="ProtNLM"/>
    </source>
</evidence>